<evidence type="ECO:0000256" key="1">
    <source>
        <dbReference type="ARBA" id="ARBA00001946"/>
    </source>
</evidence>
<dbReference type="CDD" id="cd06223">
    <property type="entry name" value="PRTases_typeI"/>
    <property type="match status" value="1"/>
</dbReference>
<evidence type="ECO:0000256" key="3">
    <source>
        <dbReference type="ARBA" id="ARBA00009516"/>
    </source>
</evidence>
<evidence type="ECO:0000259" key="11">
    <source>
        <dbReference type="Pfam" id="PF14681"/>
    </source>
</evidence>
<dbReference type="GO" id="GO:0004845">
    <property type="term" value="F:uracil phosphoribosyltransferase activity"/>
    <property type="evidence" value="ECO:0007669"/>
    <property type="project" value="UniProtKB-UniRule"/>
</dbReference>
<evidence type="ECO:0000256" key="5">
    <source>
        <dbReference type="ARBA" id="ARBA00022533"/>
    </source>
</evidence>
<dbReference type="GO" id="GO:0044206">
    <property type="term" value="P:UMP salvage"/>
    <property type="evidence" value="ECO:0007669"/>
    <property type="project" value="UniProtKB-UniPathway"/>
</dbReference>
<keyword evidence="13" id="KW-1185">Reference proteome</keyword>
<evidence type="ECO:0000256" key="6">
    <source>
        <dbReference type="ARBA" id="ARBA00022676"/>
    </source>
</evidence>
<accession>A0A5R8KCP8</accession>
<dbReference type="InterPro" id="IPR050054">
    <property type="entry name" value="UPRTase/APRTase"/>
</dbReference>
<dbReference type="Proteomes" id="UP000306196">
    <property type="component" value="Unassembled WGS sequence"/>
</dbReference>
<dbReference type="PANTHER" id="PTHR32315:SF4">
    <property type="entry name" value="URACIL PHOSPHORIBOSYLTRANSFERASE, CHLOROPLASTIC"/>
    <property type="match status" value="1"/>
</dbReference>
<keyword evidence="6 12" id="KW-0328">Glycosyltransferase</keyword>
<comment type="pathway">
    <text evidence="2">Pyrimidine metabolism; UMP biosynthesis via salvage pathway; UMP from uracil: step 1/1.</text>
</comment>
<comment type="similarity">
    <text evidence="3">Belongs to the UPRTase family.</text>
</comment>
<dbReference type="Pfam" id="PF14681">
    <property type="entry name" value="UPRTase"/>
    <property type="match status" value="1"/>
</dbReference>
<proteinExistence type="inferred from homology"/>
<dbReference type="RefSeq" id="WP_138087128.1">
    <property type="nucleotide sequence ID" value="NZ_VAUV01000010.1"/>
</dbReference>
<evidence type="ECO:0000256" key="7">
    <source>
        <dbReference type="ARBA" id="ARBA00022679"/>
    </source>
</evidence>
<evidence type="ECO:0000256" key="9">
    <source>
        <dbReference type="ARBA" id="ARBA00023134"/>
    </source>
</evidence>
<evidence type="ECO:0000256" key="2">
    <source>
        <dbReference type="ARBA" id="ARBA00005180"/>
    </source>
</evidence>
<dbReference type="AlphaFoldDB" id="A0A5R8KCP8"/>
<reference evidence="12 13" key="1">
    <citation type="submission" date="2019-05" db="EMBL/GenBank/DDBJ databases">
        <title>Verrucobacter flavum gen. nov., sp. nov. a new member of the family Verrucomicrobiaceae.</title>
        <authorList>
            <person name="Szuroczki S."/>
            <person name="Abbaszade G."/>
            <person name="Szabo A."/>
            <person name="Felfoldi T."/>
            <person name="Schumann P."/>
            <person name="Boka K."/>
            <person name="Keki Z."/>
            <person name="Toumi M."/>
            <person name="Toth E."/>
        </authorList>
    </citation>
    <scope>NUCLEOTIDE SEQUENCE [LARGE SCALE GENOMIC DNA]</scope>
    <source>
        <strain evidence="12 13">MG-N-17</strain>
    </source>
</reference>
<comment type="cofactor">
    <cofactor evidence="1">
        <name>Mg(2+)</name>
        <dbReference type="ChEBI" id="CHEBI:18420"/>
    </cofactor>
</comment>
<dbReference type="GO" id="GO:0006223">
    <property type="term" value="P:uracil salvage"/>
    <property type="evidence" value="ECO:0007669"/>
    <property type="project" value="InterPro"/>
</dbReference>
<protein>
    <recommendedName>
        <fullName evidence="4 10">Uracil phosphoribosyltransferase</fullName>
        <ecNumber evidence="4 10">2.4.2.9</ecNumber>
    </recommendedName>
</protein>
<dbReference type="OrthoDB" id="9781675at2"/>
<dbReference type="InterPro" id="IPR005765">
    <property type="entry name" value="UPRT"/>
</dbReference>
<evidence type="ECO:0000256" key="8">
    <source>
        <dbReference type="ARBA" id="ARBA00022741"/>
    </source>
</evidence>
<name>A0A5R8KCP8_9BACT</name>
<dbReference type="EMBL" id="VAUV01000010">
    <property type="protein sequence ID" value="TLD70071.1"/>
    <property type="molecule type" value="Genomic_DNA"/>
</dbReference>
<evidence type="ECO:0000256" key="4">
    <source>
        <dbReference type="ARBA" id="ARBA00011894"/>
    </source>
</evidence>
<sequence>MPLQILQHSLAQVWVAELRDVKTETARFRSLCNRLTAVLFLEATRDLMLRSCEVQTPLEDCEGAVLGSGVVIIPVLRAGLGMVPPILELMPEAQVGHLGVERDHVTALPRCYYSNIPEITDQTVIIVDPMLATGGSLLHAIGEARAVGARDLRVLSIIAAPEGVAMIEEKEPRVMIYTAVLDRCLNEQKYILPGIGDFGDRLMGT</sequence>
<gene>
    <name evidence="12" type="ORF">FEM03_15190</name>
</gene>
<keyword evidence="9" id="KW-0342">GTP-binding</keyword>
<dbReference type="GO" id="GO:0005525">
    <property type="term" value="F:GTP binding"/>
    <property type="evidence" value="ECO:0007669"/>
    <property type="project" value="UniProtKB-KW"/>
</dbReference>
<dbReference type="InterPro" id="IPR029057">
    <property type="entry name" value="PRTase-like"/>
</dbReference>
<evidence type="ECO:0000256" key="10">
    <source>
        <dbReference type="NCBIfam" id="TIGR01091"/>
    </source>
</evidence>
<comment type="caution">
    <text evidence="12">The sequence shown here is derived from an EMBL/GenBank/DDBJ whole genome shotgun (WGS) entry which is preliminary data.</text>
</comment>
<dbReference type="Gene3D" id="3.40.50.2020">
    <property type="match status" value="1"/>
</dbReference>
<dbReference type="UniPathway" id="UPA00574">
    <property type="reaction ID" value="UER00636"/>
</dbReference>
<keyword evidence="8" id="KW-0547">Nucleotide-binding</keyword>
<dbReference type="EC" id="2.4.2.9" evidence="4 10"/>
<dbReference type="NCBIfam" id="TIGR01091">
    <property type="entry name" value="upp"/>
    <property type="match status" value="1"/>
</dbReference>
<organism evidence="12 13">
    <name type="scientific">Phragmitibacter flavus</name>
    <dbReference type="NCBI Taxonomy" id="2576071"/>
    <lineage>
        <taxon>Bacteria</taxon>
        <taxon>Pseudomonadati</taxon>
        <taxon>Verrucomicrobiota</taxon>
        <taxon>Verrucomicrobiia</taxon>
        <taxon>Verrucomicrobiales</taxon>
        <taxon>Verrucomicrobiaceae</taxon>
        <taxon>Phragmitibacter</taxon>
    </lineage>
</organism>
<keyword evidence="7 12" id="KW-0808">Transferase</keyword>
<evidence type="ECO:0000313" key="12">
    <source>
        <dbReference type="EMBL" id="TLD70071.1"/>
    </source>
</evidence>
<dbReference type="NCBIfam" id="NF001097">
    <property type="entry name" value="PRK00129.1"/>
    <property type="match status" value="1"/>
</dbReference>
<dbReference type="PANTHER" id="PTHR32315">
    <property type="entry name" value="ADENINE PHOSPHORIBOSYLTRANSFERASE"/>
    <property type="match status" value="1"/>
</dbReference>
<feature type="domain" description="Phosphoribosyltransferase" evidence="11">
    <location>
        <begin position="6"/>
        <end position="205"/>
    </location>
</feature>
<keyword evidence="5" id="KW-0021">Allosteric enzyme</keyword>
<dbReference type="InterPro" id="IPR000836">
    <property type="entry name" value="PRTase_dom"/>
</dbReference>
<evidence type="ECO:0000313" key="13">
    <source>
        <dbReference type="Proteomes" id="UP000306196"/>
    </source>
</evidence>
<dbReference type="SUPFAM" id="SSF53271">
    <property type="entry name" value="PRTase-like"/>
    <property type="match status" value="1"/>
</dbReference>